<reference evidence="1 2" key="1">
    <citation type="submission" date="2013-01" db="EMBL/GenBank/DDBJ databases">
        <title>The Genome Sequence of Clostridium clostridioforme 90A8.</title>
        <authorList>
            <consortium name="The Broad Institute Genome Sequencing Platform"/>
            <person name="Earl A."/>
            <person name="Ward D."/>
            <person name="Feldgarden M."/>
            <person name="Gevers D."/>
            <person name="Courvalin P."/>
            <person name="Lambert T."/>
            <person name="Walker B."/>
            <person name="Young S.K."/>
            <person name="Zeng Q."/>
            <person name="Gargeya S."/>
            <person name="Fitzgerald M."/>
            <person name="Haas B."/>
            <person name="Abouelleil A."/>
            <person name="Alvarado L."/>
            <person name="Arachchi H.M."/>
            <person name="Berlin A.M."/>
            <person name="Chapman S.B."/>
            <person name="Dewar J."/>
            <person name="Goldberg J."/>
            <person name="Griggs A."/>
            <person name="Gujja S."/>
            <person name="Hansen M."/>
            <person name="Howarth C."/>
            <person name="Imamovic A."/>
            <person name="Larimer J."/>
            <person name="McCowan C."/>
            <person name="Murphy C."/>
            <person name="Neiman D."/>
            <person name="Pearson M."/>
            <person name="Priest M."/>
            <person name="Roberts A."/>
            <person name="Saif S."/>
            <person name="Shea T."/>
            <person name="Sisk P."/>
            <person name="Sykes S."/>
            <person name="Wortman J."/>
            <person name="Nusbaum C."/>
            <person name="Birren B."/>
        </authorList>
    </citation>
    <scope>NUCLEOTIDE SEQUENCE [LARGE SCALE GENOMIC DNA]</scope>
    <source>
        <strain evidence="1 2">90A8</strain>
    </source>
</reference>
<comment type="caution">
    <text evidence="1">The sequence shown here is derived from an EMBL/GenBank/DDBJ whole genome shotgun (WGS) entry which is preliminary data.</text>
</comment>
<dbReference type="AlphaFoldDB" id="A0A0E2HFT5"/>
<gene>
    <name evidence="1" type="ORF">HMPREF1090_00614</name>
</gene>
<accession>A0A0E2HFT5</accession>
<dbReference type="Proteomes" id="UP000013085">
    <property type="component" value="Unassembled WGS sequence"/>
</dbReference>
<evidence type="ECO:0000313" key="1">
    <source>
        <dbReference type="EMBL" id="ENZ19230.1"/>
    </source>
</evidence>
<sequence length="130" mass="14805">MTRAARIPACPGQWGETGKARLMTKKGGGGNSMDVREAVKYRENYDSIVTYFKTLKTPGMDQMVLLIDTIERMSPEIYEHYRALQDMFRMRLKEMLAGGIPGPREQLAYIIQKGCGTGTLLREKYESYLD</sequence>
<evidence type="ECO:0000313" key="2">
    <source>
        <dbReference type="Proteomes" id="UP000013085"/>
    </source>
</evidence>
<proteinExistence type="predicted"/>
<dbReference type="PATRIC" id="fig|999408.3.peg.658"/>
<name>A0A0E2HFT5_9FIRM</name>
<organism evidence="1 2">
    <name type="scientific">[Clostridium] clostridioforme 90A8</name>
    <dbReference type="NCBI Taxonomy" id="999408"/>
    <lineage>
        <taxon>Bacteria</taxon>
        <taxon>Bacillati</taxon>
        <taxon>Bacillota</taxon>
        <taxon>Clostridia</taxon>
        <taxon>Lachnospirales</taxon>
        <taxon>Lachnospiraceae</taxon>
        <taxon>Enterocloster</taxon>
    </lineage>
</organism>
<dbReference type="HOGENOM" id="CLU_159193_0_0_9"/>
<dbReference type="EMBL" id="AGYR01000005">
    <property type="protein sequence ID" value="ENZ19230.1"/>
    <property type="molecule type" value="Genomic_DNA"/>
</dbReference>
<protein>
    <submittedName>
        <fullName evidence="1">Uncharacterized protein</fullName>
    </submittedName>
</protein>